<dbReference type="CDD" id="cd06261">
    <property type="entry name" value="TM_PBP2"/>
    <property type="match status" value="1"/>
</dbReference>
<keyword evidence="7 8" id="KW-0472">Membrane</keyword>
<dbReference type="EMBL" id="SNYW01000007">
    <property type="protein sequence ID" value="TDQ83331.1"/>
    <property type="molecule type" value="Genomic_DNA"/>
</dbReference>
<evidence type="ECO:0000256" key="3">
    <source>
        <dbReference type="ARBA" id="ARBA00022448"/>
    </source>
</evidence>
<evidence type="ECO:0000256" key="4">
    <source>
        <dbReference type="ARBA" id="ARBA00022475"/>
    </source>
</evidence>
<evidence type="ECO:0000313" key="10">
    <source>
        <dbReference type="EMBL" id="TDQ83331.1"/>
    </source>
</evidence>
<dbReference type="InterPro" id="IPR000515">
    <property type="entry name" value="MetI-like"/>
</dbReference>
<feature type="transmembrane region" description="Helical" evidence="8">
    <location>
        <begin position="106"/>
        <end position="122"/>
    </location>
</feature>
<evidence type="ECO:0000256" key="6">
    <source>
        <dbReference type="ARBA" id="ARBA00022989"/>
    </source>
</evidence>
<accession>A0A4R6WQ01</accession>
<feature type="transmembrane region" description="Helical" evidence="8">
    <location>
        <begin position="12"/>
        <end position="30"/>
    </location>
</feature>
<sequence>MQALVARYGGPITALMIFTSLVWVLGLLLLPQLTMIDYSFRPALPLAEIGGPKDVYTLENYTFLFGNAGFLTIFAKTIWSSILVTIAAFAICYPLAYYLARGTSIGRARLLIVALIIPYWINEILRTFAWMLILARGGLINMALMELGVIDQPIVFLGQTPTIVLGMVYAYVLFMVFPIYNVLDTLDKAQVEAARDLGAPWWCIHWRIALPHAKPGIAVGCISTFMLAAGSYAVPTILGGPQSRWFTEVIYSQFFEGMNWNRGAAFAFLLLLVCVTFIVIMMRLFRVSLGEVAK</sequence>
<dbReference type="InterPro" id="IPR035906">
    <property type="entry name" value="MetI-like_sf"/>
</dbReference>
<keyword evidence="5 8" id="KW-0812">Transmembrane</keyword>
<evidence type="ECO:0000256" key="2">
    <source>
        <dbReference type="ARBA" id="ARBA00007069"/>
    </source>
</evidence>
<dbReference type="RefSeq" id="WP_133613255.1">
    <property type="nucleotide sequence ID" value="NZ_SNYW01000007.1"/>
</dbReference>
<dbReference type="AlphaFoldDB" id="A0A4R6WQ01"/>
<comment type="subcellular location">
    <subcellularLocation>
        <location evidence="1 8">Cell membrane</location>
        <topology evidence="1 8">Multi-pass membrane protein</topology>
    </subcellularLocation>
</comment>
<feature type="transmembrane region" description="Helical" evidence="8">
    <location>
        <begin position="78"/>
        <end position="99"/>
    </location>
</feature>
<keyword evidence="4" id="KW-1003">Cell membrane</keyword>
<dbReference type="PANTHER" id="PTHR42929">
    <property type="entry name" value="INNER MEMBRANE ABC TRANSPORTER PERMEASE PROTEIN YDCU-RELATED-RELATED"/>
    <property type="match status" value="1"/>
</dbReference>
<dbReference type="PROSITE" id="PS50928">
    <property type="entry name" value="ABC_TM1"/>
    <property type="match status" value="1"/>
</dbReference>
<name>A0A4R6WQ01_9PROT</name>
<protein>
    <submittedName>
        <fullName evidence="10">Spermidine/putrescine transport system permease protein</fullName>
    </submittedName>
</protein>
<dbReference type="Gene3D" id="1.10.3720.10">
    <property type="entry name" value="MetI-like"/>
    <property type="match status" value="1"/>
</dbReference>
<keyword evidence="3 8" id="KW-0813">Transport</keyword>
<evidence type="ECO:0000259" key="9">
    <source>
        <dbReference type="PROSITE" id="PS50928"/>
    </source>
</evidence>
<reference evidence="10 11" key="1">
    <citation type="submission" date="2019-03" db="EMBL/GenBank/DDBJ databases">
        <title>Genomic Encyclopedia of Type Strains, Phase III (KMG-III): the genomes of soil and plant-associated and newly described type strains.</title>
        <authorList>
            <person name="Whitman W."/>
        </authorList>
    </citation>
    <scope>NUCLEOTIDE SEQUENCE [LARGE SCALE GENOMIC DNA]</scope>
    <source>
        <strain evidence="10 11">CGMCC 1.7660</strain>
    </source>
</reference>
<feature type="transmembrane region" description="Helical" evidence="8">
    <location>
        <begin position="162"/>
        <end position="180"/>
    </location>
</feature>
<keyword evidence="6 8" id="KW-1133">Transmembrane helix</keyword>
<dbReference type="PANTHER" id="PTHR42929:SF1">
    <property type="entry name" value="INNER MEMBRANE ABC TRANSPORTER PERMEASE PROTEIN YDCU-RELATED"/>
    <property type="match status" value="1"/>
</dbReference>
<dbReference type="Proteomes" id="UP000295783">
    <property type="component" value="Unassembled WGS sequence"/>
</dbReference>
<dbReference type="SUPFAM" id="SSF161098">
    <property type="entry name" value="MetI-like"/>
    <property type="match status" value="1"/>
</dbReference>
<comment type="caution">
    <text evidence="10">The sequence shown here is derived from an EMBL/GenBank/DDBJ whole genome shotgun (WGS) entry which is preliminary data.</text>
</comment>
<evidence type="ECO:0000256" key="5">
    <source>
        <dbReference type="ARBA" id="ARBA00022692"/>
    </source>
</evidence>
<evidence type="ECO:0000256" key="1">
    <source>
        <dbReference type="ARBA" id="ARBA00004651"/>
    </source>
</evidence>
<dbReference type="GO" id="GO:0005886">
    <property type="term" value="C:plasma membrane"/>
    <property type="evidence" value="ECO:0007669"/>
    <property type="project" value="UniProtKB-SubCell"/>
</dbReference>
<organism evidence="10 11">
    <name type="scientific">Dongia mobilis</name>
    <dbReference type="NCBI Taxonomy" id="578943"/>
    <lineage>
        <taxon>Bacteria</taxon>
        <taxon>Pseudomonadati</taxon>
        <taxon>Pseudomonadota</taxon>
        <taxon>Alphaproteobacteria</taxon>
        <taxon>Rhodospirillales</taxon>
        <taxon>Dongiaceae</taxon>
        <taxon>Dongia</taxon>
    </lineage>
</organism>
<dbReference type="OrthoDB" id="7915284at2"/>
<evidence type="ECO:0000256" key="8">
    <source>
        <dbReference type="RuleBase" id="RU363032"/>
    </source>
</evidence>
<evidence type="ECO:0000313" key="11">
    <source>
        <dbReference type="Proteomes" id="UP000295783"/>
    </source>
</evidence>
<dbReference type="Pfam" id="PF00528">
    <property type="entry name" value="BPD_transp_1"/>
    <property type="match status" value="1"/>
</dbReference>
<dbReference type="GO" id="GO:0055085">
    <property type="term" value="P:transmembrane transport"/>
    <property type="evidence" value="ECO:0007669"/>
    <property type="project" value="InterPro"/>
</dbReference>
<feature type="domain" description="ABC transmembrane type-1" evidence="9">
    <location>
        <begin position="74"/>
        <end position="281"/>
    </location>
</feature>
<evidence type="ECO:0000256" key="7">
    <source>
        <dbReference type="ARBA" id="ARBA00023136"/>
    </source>
</evidence>
<gene>
    <name evidence="10" type="ORF">A8950_1617</name>
</gene>
<comment type="similarity">
    <text evidence="2">Belongs to the binding-protein-dependent transport system permease family. CysTW subfamily.</text>
</comment>
<feature type="transmembrane region" description="Helical" evidence="8">
    <location>
        <begin position="264"/>
        <end position="285"/>
    </location>
</feature>
<proteinExistence type="inferred from homology"/>
<keyword evidence="11" id="KW-1185">Reference proteome</keyword>